<keyword evidence="1" id="KW-1133">Transmembrane helix</keyword>
<protein>
    <submittedName>
        <fullName evidence="2">Uncharacterized protein</fullName>
    </submittedName>
</protein>
<dbReference type="VEuPathDB" id="FungiDB:BO97DRAFT_271455"/>
<dbReference type="GeneID" id="37195279"/>
<name>A0A395I445_ASPHC</name>
<dbReference type="EMBL" id="KZ824274">
    <property type="protein sequence ID" value="RAL14506.1"/>
    <property type="molecule type" value="Genomic_DNA"/>
</dbReference>
<feature type="transmembrane region" description="Helical" evidence="1">
    <location>
        <begin position="20"/>
        <end position="38"/>
    </location>
</feature>
<evidence type="ECO:0000256" key="1">
    <source>
        <dbReference type="SAM" id="Phobius"/>
    </source>
</evidence>
<dbReference type="RefSeq" id="XP_025553660.1">
    <property type="nucleotide sequence ID" value="XM_025690990.1"/>
</dbReference>
<keyword evidence="3" id="KW-1185">Reference proteome</keyword>
<sequence>MGGIHGQQWPLQWAFSSHRLGHGFLFLMIPAPLSSLVVGPAMDRWGNRTGTNRCHFHNGHDIWNLTGLGLVKISNQRHETTREIMEREKHGLNLGEWSGLSARPSTRVFRLVEEGARLDDQFGCCCRRW</sequence>
<gene>
    <name evidence="2" type="ORF">BO97DRAFT_271455</name>
</gene>
<keyword evidence="1" id="KW-0812">Transmembrane</keyword>
<keyword evidence="1" id="KW-0472">Membrane</keyword>
<evidence type="ECO:0000313" key="3">
    <source>
        <dbReference type="Proteomes" id="UP000248961"/>
    </source>
</evidence>
<evidence type="ECO:0000313" key="2">
    <source>
        <dbReference type="EMBL" id="RAL14506.1"/>
    </source>
</evidence>
<reference evidence="2 3" key="1">
    <citation type="submission" date="2018-02" db="EMBL/GenBank/DDBJ databases">
        <title>The genomes of Aspergillus section Nigri reveals drivers in fungal speciation.</title>
        <authorList>
            <consortium name="DOE Joint Genome Institute"/>
            <person name="Vesth T.C."/>
            <person name="Nybo J."/>
            <person name="Theobald S."/>
            <person name="Brandl J."/>
            <person name="Frisvad J.C."/>
            <person name="Nielsen K.F."/>
            <person name="Lyhne E.K."/>
            <person name="Kogle M.E."/>
            <person name="Kuo A."/>
            <person name="Riley R."/>
            <person name="Clum A."/>
            <person name="Nolan M."/>
            <person name="Lipzen A."/>
            <person name="Salamov A."/>
            <person name="Henrissat B."/>
            <person name="Wiebenga A."/>
            <person name="De vries R.P."/>
            <person name="Grigoriev I.V."/>
            <person name="Mortensen U.H."/>
            <person name="Andersen M.R."/>
            <person name="Baker S.E."/>
        </authorList>
    </citation>
    <scope>NUCLEOTIDE SEQUENCE [LARGE SCALE GENOMIC DNA]</scope>
    <source>
        <strain evidence="2 3">CBS 101889</strain>
    </source>
</reference>
<accession>A0A395I445</accession>
<dbReference type="Proteomes" id="UP000248961">
    <property type="component" value="Unassembled WGS sequence"/>
</dbReference>
<dbReference type="AlphaFoldDB" id="A0A395I445"/>
<proteinExistence type="predicted"/>
<organism evidence="2 3">
    <name type="scientific">Aspergillus homomorphus (strain CBS 101889)</name>
    <dbReference type="NCBI Taxonomy" id="1450537"/>
    <lineage>
        <taxon>Eukaryota</taxon>
        <taxon>Fungi</taxon>
        <taxon>Dikarya</taxon>
        <taxon>Ascomycota</taxon>
        <taxon>Pezizomycotina</taxon>
        <taxon>Eurotiomycetes</taxon>
        <taxon>Eurotiomycetidae</taxon>
        <taxon>Eurotiales</taxon>
        <taxon>Aspergillaceae</taxon>
        <taxon>Aspergillus</taxon>
        <taxon>Aspergillus subgen. Circumdati</taxon>
    </lineage>
</organism>